<organism evidence="1 2">
    <name type="scientific">Candidatus Kurthia intestinigallinarum</name>
    <dbReference type="NCBI Taxonomy" id="1562256"/>
    <lineage>
        <taxon>Bacteria</taxon>
        <taxon>Bacillati</taxon>
        <taxon>Bacillota</taxon>
        <taxon>Bacilli</taxon>
        <taxon>Bacillales</taxon>
        <taxon>Caryophanaceae</taxon>
        <taxon>Kurthia</taxon>
    </lineage>
</organism>
<comment type="caution">
    <text evidence="1">The sequence shown here is derived from an EMBL/GenBank/DDBJ whole genome shotgun (WGS) entry which is preliminary data.</text>
</comment>
<dbReference type="AlphaFoldDB" id="A0A433RPT9"/>
<dbReference type="Proteomes" id="UP000288623">
    <property type="component" value="Unassembled WGS sequence"/>
</dbReference>
<dbReference type="RefSeq" id="WP_126991740.1">
    <property type="nucleotide sequence ID" value="NZ_JTFC01000042.1"/>
</dbReference>
<proteinExistence type="predicted"/>
<sequence length="60" mass="7143">MMRKRRMMEIMMRMARTKSDVDMTVMHLLSTISKSSLSSVEKKVLMNHLKDVQKQDEKNK</sequence>
<evidence type="ECO:0000313" key="1">
    <source>
        <dbReference type="EMBL" id="RUS52412.1"/>
    </source>
</evidence>
<keyword evidence="2" id="KW-1185">Reference proteome</keyword>
<evidence type="ECO:0000313" key="2">
    <source>
        <dbReference type="Proteomes" id="UP000288623"/>
    </source>
</evidence>
<reference evidence="1 2" key="1">
    <citation type="submission" date="2014-11" db="EMBL/GenBank/DDBJ databases">
        <title>Genome sequence and analysis of novel Kurthia sp.</title>
        <authorList>
            <person name="Lawson J.N."/>
            <person name="Gonzalez J.E."/>
            <person name="Rinauldi L."/>
            <person name="Xuan Z."/>
            <person name="Firman A."/>
            <person name="Shaddox L."/>
            <person name="Trudeau A."/>
            <person name="Shah S."/>
            <person name="Reiman D."/>
        </authorList>
    </citation>
    <scope>NUCLEOTIDE SEQUENCE [LARGE SCALE GENOMIC DNA]</scope>
    <source>
        <strain evidence="1 2">3B1D</strain>
    </source>
</reference>
<accession>A0A433RPT9</accession>
<name>A0A433RPT9_9BACL</name>
<protein>
    <submittedName>
        <fullName evidence="1">Uncharacterized protein</fullName>
    </submittedName>
</protein>
<gene>
    <name evidence="1" type="ORF">QI30_16715</name>
</gene>
<dbReference type="EMBL" id="JTFC01000042">
    <property type="protein sequence ID" value="RUS52412.1"/>
    <property type="molecule type" value="Genomic_DNA"/>
</dbReference>